<feature type="region of interest" description="Disordered" evidence="1">
    <location>
        <begin position="1"/>
        <end position="32"/>
    </location>
</feature>
<gene>
    <name evidence="2" type="ORF">MPLDJ20_310016</name>
</gene>
<dbReference type="AlphaFoldDB" id="A0A090GNM1"/>
<evidence type="ECO:0000256" key="1">
    <source>
        <dbReference type="SAM" id="MobiDB-lite"/>
    </source>
</evidence>
<protein>
    <submittedName>
        <fullName evidence="2">Uncharacterized protein</fullName>
    </submittedName>
</protein>
<sequence>MRQGAANAFPPSIRETEYDPDQGLVQGQRDAL</sequence>
<proteinExistence type="predicted"/>
<evidence type="ECO:0000313" key="2">
    <source>
        <dbReference type="EMBL" id="CDX40944.1"/>
    </source>
</evidence>
<dbReference type="Proteomes" id="UP000046373">
    <property type="component" value="Unassembled WGS sequence"/>
</dbReference>
<accession>A0A090GNM1</accession>
<reference evidence="2 3" key="1">
    <citation type="submission" date="2014-08" db="EMBL/GenBank/DDBJ databases">
        <authorList>
            <person name="Moulin Lionel"/>
        </authorList>
    </citation>
    <scope>NUCLEOTIDE SEQUENCE [LARGE SCALE GENOMIC DNA]</scope>
</reference>
<dbReference type="EMBL" id="CCNB01000025">
    <property type="protein sequence ID" value="CDX40944.1"/>
    <property type="molecule type" value="Genomic_DNA"/>
</dbReference>
<evidence type="ECO:0000313" key="3">
    <source>
        <dbReference type="Proteomes" id="UP000046373"/>
    </source>
</evidence>
<name>A0A090GNM1_MESPL</name>
<organism evidence="2 3">
    <name type="scientific">Mesorhizobium plurifarium</name>
    <dbReference type="NCBI Taxonomy" id="69974"/>
    <lineage>
        <taxon>Bacteria</taxon>
        <taxon>Pseudomonadati</taxon>
        <taxon>Pseudomonadota</taxon>
        <taxon>Alphaproteobacteria</taxon>
        <taxon>Hyphomicrobiales</taxon>
        <taxon>Phyllobacteriaceae</taxon>
        <taxon>Mesorhizobium</taxon>
    </lineage>
</organism>